<dbReference type="AlphaFoldDB" id="A0A1G4BKY1"/>
<evidence type="ECO:0000256" key="3">
    <source>
        <dbReference type="ARBA" id="ARBA00005336"/>
    </source>
</evidence>
<keyword evidence="8" id="KW-0326">Glycosidase</keyword>
<dbReference type="InterPro" id="IPR013783">
    <property type="entry name" value="Ig-like_fold"/>
</dbReference>
<reference evidence="12 13" key="1">
    <citation type="submission" date="2016-09" db="EMBL/GenBank/DDBJ databases">
        <authorList>
            <person name="Capua I."/>
            <person name="De Benedictis P."/>
            <person name="Joannis T."/>
            <person name="Lombin L.H."/>
            <person name="Cattoli G."/>
        </authorList>
    </citation>
    <scope>NUCLEOTIDE SEQUENCE [LARGE SCALE GENOMIC DNA]</scope>
    <source>
        <strain evidence="12 13">IMI 309357</strain>
    </source>
</reference>
<dbReference type="Proteomes" id="UP000176998">
    <property type="component" value="Unassembled WGS sequence"/>
</dbReference>
<evidence type="ECO:0000256" key="6">
    <source>
        <dbReference type="ARBA" id="ARBA00023180"/>
    </source>
</evidence>
<dbReference type="GeneID" id="34555995"/>
<feature type="signal peptide" evidence="10">
    <location>
        <begin position="1"/>
        <end position="18"/>
    </location>
</feature>
<dbReference type="STRING" id="1209926.A0A1G4BKY1"/>
<dbReference type="InterPro" id="IPR002772">
    <property type="entry name" value="Glyco_hydro_3_C"/>
</dbReference>
<evidence type="ECO:0000256" key="1">
    <source>
        <dbReference type="ARBA" id="ARBA00000448"/>
    </source>
</evidence>
<name>A0A1G4BKY1_9PEZI</name>
<comment type="caution">
    <text evidence="12">The sequence shown here is derived from an EMBL/GenBank/DDBJ whole genome shotgun (WGS) entry which is preliminary data.</text>
</comment>
<dbReference type="Gene3D" id="3.20.20.300">
    <property type="entry name" value="Glycoside hydrolase, family 3, N-terminal domain"/>
    <property type="match status" value="1"/>
</dbReference>
<dbReference type="RefSeq" id="XP_022479099.1">
    <property type="nucleotide sequence ID" value="XM_022614485.1"/>
</dbReference>
<feature type="chain" id="PRO_5009603034" description="beta-glucosidase" evidence="10">
    <location>
        <begin position="19"/>
        <end position="853"/>
    </location>
</feature>
<feature type="domain" description="PA14" evidence="11">
    <location>
        <begin position="452"/>
        <end position="593"/>
    </location>
</feature>
<dbReference type="InterPro" id="IPR036962">
    <property type="entry name" value="Glyco_hydro_3_N_sf"/>
</dbReference>
<keyword evidence="5" id="KW-0378">Hydrolase</keyword>
<accession>A0A1G4BKY1</accession>
<keyword evidence="7" id="KW-0119">Carbohydrate metabolism</keyword>
<dbReference type="GO" id="GO:0008422">
    <property type="term" value="F:beta-glucosidase activity"/>
    <property type="evidence" value="ECO:0007669"/>
    <property type="project" value="UniProtKB-EC"/>
</dbReference>
<dbReference type="SUPFAM" id="SSF52279">
    <property type="entry name" value="Beta-D-glucan exohydrolase, C-terminal domain"/>
    <property type="match status" value="1"/>
</dbReference>
<evidence type="ECO:0000256" key="4">
    <source>
        <dbReference type="ARBA" id="ARBA00012744"/>
    </source>
</evidence>
<evidence type="ECO:0000256" key="9">
    <source>
        <dbReference type="ARBA" id="ARBA00023326"/>
    </source>
</evidence>
<dbReference type="Pfam" id="PF14310">
    <property type="entry name" value="Fn3-like"/>
    <property type="match status" value="1"/>
</dbReference>
<comment type="catalytic activity">
    <reaction evidence="1">
        <text>Hydrolysis of terminal, non-reducing beta-D-glucosyl residues with release of beta-D-glucose.</text>
        <dbReference type="EC" id="3.2.1.21"/>
    </reaction>
</comment>
<evidence type="ECO:0000256" key="2">
    <source>
        <dbReference type="ARBA" id="ARBA00004987"/>
    </source>
</evidence>
<evidence type="ECO:0000313" key="12">
    <source>
        <dbReference type="EMBL" id="OHF01957.1"/>
    </source>
</evidence>
<dbReference type="InterPro" id="IPR036881">
    <property type="entry name" value="Glyco_hydro_3_C_sf"/>
</dbReference>
<dbReference type="SMART" id="SM01217">
    <property type="entry name" value="Fn3_like"/>
    <property type="match status" value="1"/>
</dbReference>
<dbReference type="Pfam" id="PF00933">
    <property type="entry name" value="Glyco_hydro_3"/>
    <property type="match status" value="1"/>
</dbReference>
<evidence type="ECO:0000256" key="7">
    <source>
        <dbReference type="ARBA" id="ARBA00023277"/>
    </source>
</evidence>
<dbReference type="EMBL" id="MJBS01000016">
    <property type="protein sequence ID" value="OHF01957.1"/>
    <property type="molecule type" value="Genomic_DNA"/>
</dbReference>
<dbReference type="PANTHER" id="PTHR42715:SF10">
    <property type="entry name" value="BETA-GLUCOSIDASE"/>
    <property type="match status" value="1"/>
</dbReference>
<gene>
    <name evidence="12" type="ORF">CORC01_02835</name>
</gene>
<dbReference type="InterPro" id="IPR037524">
    <property type="entry name" value="PA14/GLEYA"/>
</dbReference>
<dbReference type="InterPro" id="IPR017853">
    <property type="entry name" value="GH"/>
</dbReference>
<comment type="similarity">
    <text evidence="3">Belongs to the glycosyl hydrolase 3 family.</text>
</comment>
<protein>
    <recommendedName>
        <fullName evidence="4">beta-glucosidase</fullName>
        <ecNumber evidence="4">3.2.1.21</ecNumber>
    </recommendedName>
</protein>
<dbReference type="InterPro" id="IPR050288">
    <property type="entry name" value="Cellulose_deg_GH3"/>
</dbReference>
<keyword evidence="6" id="KW-0325">Glycoprotein</keyword>
<dbReference type="PRINTS" id="PR00133">
    <property type="entry name" value="GLHYDRLASE3"/>
</dbReference>
<dbReference type="InterPro" id="IPR026891">
    <property type="entry name" value="Fn3-like"/>
</dbReference>
<dbReference type="EC" id="3.2.1.21" evidence="4"/>
<sequence length="853" mass="93144">MRLTFTLWTASLASTAFAAQLWLDKTLPFEERLLSFISQLNDTQKLAMVQGDTELTDNGTGVNACIGHIQGNSTLGIPDICMGDGPAGVGNSLDNVTAFPAPVMAASSWDTSIQYEFGQALAQEHMGKGRNSVLAPTINILRSPLWARAAETLSEDPWLTARMAVAGTMGIQSQGALACPKHFAAYNQDTNRFGNGPEWLTVDAVVDKRTMHELYLPAFKASVQEADAASVMCSYNRLNGFFTCENDWLLNQTLRQEWGFEGFVVADWYFSTRSTVGAVMAGLDISMPGGDLTDSYGFPAYYGDLLVEAINNGSIPHARLDDMVQRVWRYMFKLGQVDNPVTGDSTAHVRTQEHLDLAQRMVEEGAVLLKNDQITLPISSDKYSKIAVFGIGATTENQVSENHGGFVIDSTMVVQAPFDAIKRRGGTENITAKYSEAYPGTGQFPTVPSSMFRDGGVNVTYYKTTDFTGPVNTTEFVPNITIATYPSALWQAYPDVFSAIYEAIFLPDTTGTYHFSMYGQGTALLYLDNVLVANMSYANFGNYVQGATYLEAGSEVKLLLKYDMGYSLSTGSYGITLGVDIGNQTRNSAADELAEWADISIIFASDRISEGADSGLGLSLPGDQDAIISRLANISKKTVVILNTNSAILMPWIEQVEGVMEIWYPGQQVGLALERLLFGDVSPSGKLPLTFPKNLNDTVRISTNIEVPFEEGLYVGYKAYDQSGIQPLFPFGHGLTYSNFSLSGMEVSSNDSAVVLRTTLSNQGTYKAKEVIQLYVGFPDAAKEPPKLLRAFEKVEVEAGESKSVELVVKLEDLMIWDSSIEDWVFVDGWYEVLVGFSASNLPQSQSLELSRG</sequence>
<dbReference type="SUPFAM" id="SSF51445">
    <property type="entry name" value="(Trans)glycosidases"/>
    <property type="match status" value="1"/>
</dbReference>
<evidence type="ECO:0000256" key="10">
    <source>
        <dbReference type="SAM" id="SignalP"/>
    </source>
</evidence>
<dbReference type="PANTHER" id="PTHR42715">
    <property type="entry name" value="BETA-GLUCOSIDASE"/>
    <property type="match status" value="1"/>
</dbReference>
<dbReference type="InterPro" id="IPR011658">
    <property type="entry name" value="PA14_dom"/>
</dbReference>
<comment type="pathway">
    <text evidence="2">Glycan metabolism; cellulose degradation.</text>
</comment>
<dbReference type="SUPFAM" id="SSF56988">
    <property type="entry name" value="Anthrax protective antigen"/>
    <property type="match status" value="1"/>
</dbReference>
<dbReference type="Gene3D" id="2.60.120.260">
    <property type="entry name" value="Galactose-binding domain-like"/>
    <property type="match status" value="1"/>
</dbReference>
<evidence type="ECO:0000256" key="5">
    <source>
        <dbReference type="ARBA" id="ARBA00022801"/>
    </source>
</evidence>
<dbReference type="OrthoDB" id="47059at2759"/>
<evidence type="ECO:0000256" key="8">
    <source>
        <dbReference type="ARBA" id="ARBA00023295"/>
    </source>
</evidence>
<dbReference type="InterPro" id="IPR001764">
    <property type="entry name" value="Glyco_hydro_3_N"/>
</dbReference>
<evidence type="ECO:0000259" key="11">
    <source>
        <dbReference type="PROSITE" id="PS51820"/>
    </source>
</evidence>
<dbReference type="GO" id="GO:0000272">
    <property type="term" value="P:polysaccharide catabolic process"/>
    <property type="evidence" value="ECO:0007669"/>
    <property type="project" value="UniProtKB-KW"/>
</dbReference>
<dbReference type="Pfam" id="PF01915">
    <property type="entry name" value="Glyco_hydro_3_C"/>
    <property type="match status" value="1"/>
</dbReference>
<dbReference type="Pfam" id="PF07691">
    <property type="entry name" value="PA14"/>
    <property type="match status" value="1"/>
</dbReference>
<evidence type="ECO:0000313" key="13">
    <source>
        <dbReference type="Proteomes" id="UP000176998"/>
    </source>
</evidence>
<keyword evidence="13" id="KW-1185">Reference proteome</keyword>
<dbReference type="Gene3D" id="2.60.40.10">
    <property type="entry name" value="Immunoglobulins"/>
    <property type="match status" value="1"/>
</dbReference>
<dbReference type="PROSITE" id="PS51820">
    <property type="entry name" value="PA14"/>
    <property type="match status" value="1"/>
</dbReference>
<keyword evidence="10" id="KW-0732">Signal</keyword>
<organism evidence="12 13">
    <name type="scientific">Colletotrichum orchidophilum</name>
    <dbReference type="NCBI Taxonomy" id="1209926"/>
    <lineage>
        <taxon>Eukaryota</taxon>
        <taxon>Fungi</taxon>
        <taxon>Dikarya</taxon>
        <taxon>Ascomycota</taxon>
        <taxon>Pezizomycotina</taxon>
        <taxon>Sordariomycetes</taxon>
        <taxon>Hypocreomycetidae</taxon>
        <taxon>Glomerellales</taxon>
        <taxon>Glomerellaceae</taxon>
        <taxon>Colletotrichum</taxon>
    </lineage>
</organism>
<dbReference type="Gene3D" id="3.40.50.1700">
    <property type="entry name" value="Glycoside hydrolase family 3 C-terminal domain"/>
    <property type="match status" value="1"/>
</dbReference>
<proteinExistence type="inferred from homology"/>
<keyword evidence="9" id="KW-0624">Polysaccharide degradation</keyword>